<feature type="non-terminal residue" evidence="1">
    <location>
        <position position="61"/>
    </location>
</feature>
<keyword evidence="2" id="KW-1185">Reference proteome</keyword>
<accession>A0ABV0NES1</accession>
<name>A0ABV0NES1_9TELE</name>
<evidence type="ECO:0000313" key="1">
    <source>
        <dbReference type="EMBL" id="MEQ2168732.1"/>
    </source>
</evidence>
<organism evidence="1 2">
    <name type="scientific">Goodea atripinnis</name>
    <dbReference type="NCBI Taxonomy" id="208336"/>
    <lineage>
        <taxon>Eukaryota</taxon>
        <taxon>Metazoa</taxon>
        <taxon>Chordata</taxon>
        <taxon>Craniata</taxon>
        <taxon>Vertebrata</taxon>
        <taxon>Euteleostomi</taxon>
        <taxon>Actinopterygii</taxon>
        <taxon>Neopterygii</taxon>
        <taxon>Teleostei</taxon>
        <taxon>Neoteleostei</taxon>
        <taxon>Acanthomorphata</taxon>
        <taxon>Ovalentaria</taxon>
        <taxon>Atherinomorphae</taxon>
        <taxon>Cyprinodontiformes</taxon>
        <taxon>Goodeidae</taxon>
        <taxon>Goodea</taxon>
    </lineage>
</organism>
<reference evidence="1 2" key="1">
    <citation type="submission" date="2021-06" db="EMBL/GenBank/DDBJ databases">
        <authorList>
            <person name="Palmer J.M."/>
        </authorList>
    </citation>
    <scope>NUCLEOTIDE SEQUENCE [LARGE SCALE GENOMIC DNA]</scope>
    <source>
        <strain evidence="1 2">GA_2019</strain>
        <tissue evidence="1">Muscle</tissue>
    </source>
</reference>
<dbReference type="Proteomes" id="UP001476798">
    <property type="component" value="Unassembled WGS sequence"/>
</dbReference>
<dbReference type="EMBL" id="JAHRIO010031461">
    <property type="protein sequence ID" value="MEQ2168732.1"/>
    <property type="molecule type" value="Genomic_DNA"/>
</dbReference>
<evidence type="ECO:0000313" key="2">
    <source>
        <dbReference type="Proteomes" id="UP001476798"/>
    </source>
</evidence>
<sequence length="61" mass="6996">MTNFGFLDEKIVILENAVEPLDDALCPFRCSSLGIECPQEQALWDWMFTFSFDVPRSSFTS</sequence>
<proteinExistence type="predicted"/>
<gene>
    <name evidence="1" type="ORF">GOODEAATRI_017832</name>
</gene>
<protein>
    <submittedName>
        <fullName evidence="1">Uncharacterized protein</fullName>
    </submittedName>
</protein>
<comment type="caution">
    <text evidence="1">The sequence shown here is derived from an EMBL/GenBank/DDBJ whole genome shotgun (WGS) entry which is preliminary data.</text>
</comment>